<protein>
    <submittedName>
        <fullName evidence="2">Uncharacterized protein</fullName>
    </submittedName>
</protein>
<evidence type="ECO:0000313" key="2">
    <source>
        <dbReference type="EMBL" id="RPB06302.1"/>
    </source>
</evidence>
<dbReference type="EMBL" id="ML119490">
    <property type="protein sequence ID" value="RPB06302.1"/>
    <property type="molecule type" value="Genomic_DNA"/>
</dbReference>
<feature type="region of interest" description="Disordered" evidence="1">
    <location>
        <begin position="225"/>
        <end position="312"/>
    </location>
</feature>
<evidence type="ECO:0000256" key="1">
    <source>
        <dbReference type="SAM" id="MobiDB-lite"/>
    </source>
</evidence>
<sequence length="534" mass="59080">MNIVLNEGTVKRGRPPTHGVYSGKRKRKPEASALVYPYRSEASYCPKQVAARVADEHQEPKSSEQVQSEQHAVVALTEPAPVIVAKNVAKKLPALPKQALEYTMLVNGVKVTYPFSPTYKEFGHDEKKYKNLLSRVRGAMGTRPTMWIHTDKEYNSGDEEYYTVPDPTSKKGKGKEPVTSTQASKRQVPPRKVSVVATENILKTSRYSRLSSVWELNVETRTVDNAKKTGSKKNEESIASSSKKTSTQETHSSTQQVANVEWERTLSAQPEPHVERKTTPPSAQLGPAVQGDMGPPPIPIQPPSKSTPSHGPFTQAFMQTQDFAKEYGFEMEKLFKFGLEDVFTTPPSTLFMPGTQNGSVRKKAHIGRMSAQRSGGRPPALGLELAHDYPSLPDSRPYAFHKYQKKTRQPPKMLIPGPDPESQILIQDTTQVMGTPPLPANQRGFRTALQYGRQSMELPLNGLMGHVPAMGTYNSRMLGNMKIPGHPELIGHPRPSGMDILTHAAAIQERLPVPENNRQAGVQLEGQTTNIVTR</sequence>
<name>A0A3N4KAF6_9PEZI</name>
<accession>A0A3N4KAF6</accession>
<evidence type="ECO:0000313" key="3">
    <source>
        <dbReference type="Proteomes" id="UP000277580"/>
    </source>
</evidence>
<gene>
    <name evidence="2" type="ORF">P167DRAFT_550603</name>
</gene>
<reference evidence="2 3" key="1">
    <citation type="journal article" date="2018" name="Nat. Ecol. Evol.">
        <title>Pezizomycetes genomes reveal the molecular basis of ectomycorrhizal truffle lifestyle.</title>
        <authorList>
            <person name="Murat C."/>
            <person name="Payen T."/>
            <person name="Noel B."/>
            <person name="Kuo A."/>
            <person name="Morin E."/>
            <person name="Chen J."/>
            <person name="Kohler A."/>
            <person name="Krizsan K."/>
            <person name="Balestrini R."/>
            <person name="Da Silva C."/>
            <person name="Montanini B."/>
            <person name="Hainaut M."/>
            <person name="Levati E."/>
            <person name="Barry K.W."/>
            <person name="Belfiori B."/>
            <person name="Cichocki N."/>
            <person name="Clum A."/>
            <person name="Dockter R.B."/>
            <person name="Fauchery L."/>
            <person name="Guy J."/>
            <person name="Iotti M."/>
            <person name="Le Tacon F."/>
            <person name="Lindquist E.A."/>
            <person name="Lipzen A."/>
            <person name="Malagnac F."/>
            <person name="Mello A."/>
            <person name="Molinier V."/>
            <person name="Miyauchi S."/>
            <person name="Poulain J."/>
            <person name="Riccioni C."/>
            <person name="Rubini A."/>
            <person name="Sitrit Y."/>
            <person name="Splivallo R."/>
            <person name="Traeger S."/>
            <person name="Wang M."/>
            <person name="Zifcakova L."/>
            <person name="Wipf D."/>
            <person name="Zambonelli A."/>
            <person name="Paolocci F."/>
            <person name="Nowrousian M."/>
            <person name="Ottonello S."/>
            <person name="Baldrian P."/>
            <person name="Spatafora J.W."/>
            <person name="Henrissat B."/>
            <person name="Nagy L.G."/>
            <person name="Aury J.M."/>
            <person name="Wincker P."/>
            <person name="Grigoriev I.V."/>
            <person name="Bonfante P."/>
            <person name="Martin F.M."/>
        </authorList>
    </citation>
    <scope>NUCLEOTIDE SEQUENCE [LARGE SCALE GENOMIC DNA]</scope>
    <source>
        <strain evidence="2 3">CCBAS932</strain>
    </source>
</reference>
<keyword evidence="3" id="KW-1185">Reference proteome</keyword>
<dbReference type="InParanoid" id="A0A3N4KAF6"/>
<feature type="compositionally biased region" description="Low complexity" evidence="1">
    <location>
        <begin position="240"/>
        <end position="256"/>
    </location>
</feature>
<organism evidence="2 3">
    <name type="scientific">Morchella conica CCBAS932</name>
    <dbReference type="NCBI Taxonomy" id="1392247"/>
    <lineage>
        <taxon>Eukaryota</taxon>
        <taxon>Fungi</taxon>
        <taxon>Dikarya</taxon>
        <taxon>Ascomycota</taxon>
        <taxon>Pezizomycotina</taxon>
        <taxon>Pezizomycetes</taxon>
        <taxon>Pezizales</taxon>
        <taxon>Morchellaceae</taxon>
        <taxon>Morchella</taxon>
    </lineage>
</organism>
<proteinExistence type="predicted"/>
<feature type="region of interest" description="Disordered" evidence="1">
    <location>
        <begin position="1"/>
        <end position="26"/>
    </location>
</feature>
<dbReference type="Proteomes" id="UP000277580">
    <property type="component" value="Unassembled WGS sequence"/>
</dbReference>
<feature type="compositionally biased region" description="Basic and acidic residues" evidence="1">
    <location>
        <begin position="225"/>
        <end position="236"/>
    </location>
</feature>
<feature type="region of interest" description="Disordered" evidence="1">
    <location>
        <begin position="157"/>
        <end position="193"/>
    </location>
</feature>
<dbReference type="AlphaFoldDB" id="A0A3N4KAF6"/>